<organism evidence="1">
    <name type="scientific">Anguilla anguilla</name>
    <name type="common">European freshwater eel</name>
    <name type="synonym">Muraena anguilla</name>
    <dbReference type="NCBI Taxonomy" id="7936"/>
    <lineage>
        <taxon>Eukaryota</taxon>
        <taxon>Metazoa</taxon>
        <taxon>Chordata</taxon>
        <taxon>Craniata</taxon>
        <taxon>Vertebrata</taxon>
        <taxon>Euteleostomi</taxon>
        <taxon>Actinopterygii</taxon>
        <taxon>Neopterygii</taxon>
        <taxon>Teleostei</taxon>
        <taxon>Anguilliformes</taxon>
        <taxon>Anguillidae</taxon>
        <taxon>Anguilla</taxon>
    </lineage>
</organism>
<evidence type="ECO:0000313" key="1">
    <source>
        <dbReference type="EMBL" id="JAI07897.1"/>
    </source>
</evidence>
<accession>A0A0E9XZQ3</accession>
<reference evidence="1" key="1">
    <citation type="submission" date="2014-11" db="EMBL/GenBank/DDBJ databases">
        <authorList>
            <person name="Amaro Gonzalez C."/>
        </authorList>
    </citation>
    <scope>NUCLEOTIDE SEQUENCE</scope>
</reference>
<dbReference type="EMBL" id="GBXM01000681">
    <property type="protein sequence ID" value="JAI07897.1"/>
    <property type="molecule type" value="Transcribed_RNA"/>
</dbReference>
<dbReference type="AlphaFoldDB" id="A0A0E9XZQ3"/>
<protein>
    <submittedName>
        <fullName evidence="1">Uncharacterized protein</fullName>
    </submittedName>
</protein>
<sequence length="69" mass="8313">MSNVKTRRKNVHSILFWCFLSYKTVYQCDSKNQIFLFTRYKCLIKYSRSFTLTFSKIHSDSNKNSNSTR</sequence>
<proteinExistence type="predicted"/>
<name>A0A0E9XZQ3_ANGAN</name>
<reference evidence="1" key="2">
    <citation type="journal article" date="2015" name="Fish Shellfish Immunol.">
        <title>Early steps in the European eel (Anguilla anguilla)-Vibrio vulnificus interaction in the gills: Role of the RtxA13 toxin.</title>
        <authorList>
            <person name="Callol A."/>
            <person name="Pajuelo D."/>
            <person name="Ebbesson L."/>
            <person name="Teles M."/>
            <person name="MacKenzie S."/>
            <person name="Amaro C."/>
        </authorList>
    </citation>
    <scope>NUCLEOTIDE SEQUENCE</scope>
</reference>